<protein>
    <recommendedName>
        <fullName evidence="3">Ig-like domain-containing protein</fullName>
    </recommendedName>
</protein>
<evidence type="ECO:0008006" key="3">
    <source>
        <dbReference type="Google" id="ProtNLM"/>
    </source>
</evidence>
<dbReference type="Proteomes" id="UP000192578">
    <property type="component" value="Unassembled WGS sequence"/>
</dbReference>
<proteinExistence type="predicted"/>
<dbReference type="AlphaFoldDB" id="A0A1W0WMF7"/>
<accession>A0A1W0WMF7</accession>
<dbReference type="EMBL" id="MTYJ01000075">
    <property type="protein sequence ID" value="OQV16385.1"/>
    <property type="molecule type" value="Genomic_DNA"/>
</dbReference>
<sequence>MPLEKIRRNVPAVLLISDSQPEVSEGVNGEPLFVHEGNNYTLFSYLTAETMAPSAAVRSVIWLFKRSHGGAYDILLTVWKRQFLNQSFPTHPFFNEQYEETVSAVGHNGYFTLLVSNASVELHDGRFSCLTGSVTGKEIVKVIDVVVSYGPQLQLNDLFPTVWANISSNIFLHLSVVAGPTPELVCEHSDCPSDHSSGLQVINRTVFERTHHFSIRFQPMVETVFGAYNCSASNEAGSVSVLLCVLPTHHLHHGPHEQHNRRNCIDSGPLHGRNEATYRRAKQSGACPAGLVDPEREHHRREHAAQYHIQCPS</sequence>
<evidence type="ECO:0000313" key="1">
    <source>
        <dbReference type="EMBL" id="OQV16385.1"/>
    </source>
</evidence>
<evidence type="ECO:0000313" key="2">
    <source>
        <dbReference type="Proteomes" id="UP000192578"/>
    </source>
</evidence>
<reference evidence="2" key="1">
    <citation type="submission" date="2017-01" db="EMBL/GenBank/DDBJ databases">
        <title>Comparative genomics of anhydrobiosis in the tardigrade Hypsibius dujardini.</title>
        <authorList>
            <person name="Yoshida Y."/>
            <person name="Koutsovoulos G."/>
            <person name="Laetsch D."/>
            <person name="Stevens L."/>
            <person name="Kumar S."/>
            <person name="Horikawa D."/>
            <person name="Ishino K."/>
            <person name="Komine S."/>
            <person name="Tomita M."/>
            <person name="Blaxter M."/>
            <person name="Arakawa K."/>
        </authorList>
    </citation>
    <scope>NUCLEOTIDE SEQUENCE [LARGE SCALE GENOMIC DNA]</scope>
    <source>
        <strain evidence="2">Z151</strain>
    </source>
</reference>
<comment type="caution">
    <text evidence="1">The sequence shown here is derived from an EMBL/GenBank/DDBJ whole genome shotgun (WGS) entry which is preliminary data.</text>
</comment>
<gene>
    <name evidence="1" type="ORF">BV898_09529</name>
</gene>
<dbReference type="InterPro" id="IPR036179">
    <property type="entry name" value="Ig-like_dom_sf"/>
</dbReference>
<keyword evidence="2" id="KW-1185">Reference proteome</keyword>
<name>A0A1W0WMF7_HYPEX</name>
<organism evidence="1 2">
    <name type="scientific">Hypsibius exemplaris</name>
    <name type="common">Freshwater tardigrade</name>
    <dbReference type="NCBI Taxonomy" id="2072580"/>
    <lineage>
        <taxon>Eukaryota</taxon>
        <taxon>Metazoa</taxon>
        <taxon>Ecdysozoa</taxon>
        <taxon>Tardigrada</taxon>
        <taxon>Eutardigrada</taxon>
        <taxon>Parachela</taxon>
        <taxon>Hypsibioidea</taxon>
        <taxon>Hypsibiidae</taxon>
        <taxon>Hypsibius</taxon>
    </lineage>
</organism>
<dbReference type="SUPFAM" id="SSF48726">
    <property type="entry name" value="Immunoglobulin"/>
    <property type="match status" value="1"/>
</dbReference>